<comment type="caution">
    <text evidence="4">Lacks conserved residue(s) required for the propagation of feature annotation.</text>
</comment>
<dbReference type="KEGG" id="mff:MFFC18_10230"/>
<dbReference type="InterPro" id="IPR029001">
    <property type="entry name" value="ITPase-like_fam"/>
</dbReference>
<feature type="site" description="Important for substrate specificity" evidence="4">
    <location>
        <position position="73"/>
    </location>
</feature>
<comment type="catalytic activity">
    <reaction evidence="4">
        <text>dTTP + H2O = dTMP + diphosphate + H(+)</text>
        <dbReference type="Rhea" id="RHEA:28534"/>
        <dbReference type="ChEBI" id="CHEBI:15377"/>
        <dbReference type="ChEBI" id="CHEBI:15378"/>
        <dbReference type="ChEBI" id="CHEBI:33019"/>
        <dbReference type="ChEBI" id="CHEBI:37568"/>
        <dbReference type="ChEBI" id="CHEBI:63528"/>
        <dbReference type="EC" id="3.6.1.9"/>
    </reaction>
</comment>
<evidence type="ECO:0000256" key="2">
    <source>
        <dbReference type="ARBA" id="ARBA00022801"/>
    </source>
</evidence>
<keyword evidence="2 4" id="KW-0378">Hydrolase</keyword>
<keyword evidence="3 4" id="KW-0546">Nucleotide metabolism</keyword>
<comment type="catalytic activity">
    <reaction evidence="4">
        <text>UTP + H2O = UMP + diphosphate + H(+)</text>
        <dbReference type="Rhea" id="RHEA:29395"/>
        <dbReference type="ChEBI" id="CHEBI:15377"/>
        <dbReference type="ChEBI" id="CHEBI:15378"/>
        <dbReference type="ChEBI" id="CHEBI:33019"/>
        <dbReference type="ChEBI" id="CHEBI:46398"/>
        <dbReference type="ChEBI" id="CHEBI:57865"/>
        <dbReference type="EC" id="3.6.1.9"/>
    </reaction>
</comment>
<dbReference type="GO" id="GO:0036221">
    <property type="term" value="F:UTP diphosphatase activity"/>
    <property type="evidence" value="ECO:0007669"/>
    <property type="project" value="RHEA"/>
</dbReference>
<dbReference type="PIRSF" id="PIRSF006305">
    <property type="entry name" value="Maf"/>
    <property type="match status" value="1"/>
</dbReference>
<dbReference type="STRING" id="980251.GCA_001642875_01917"/>
<name>A0A5B9P6K2_9BACT</name>
<dbReference type="EC" id="3.6.1.9" evidence="4"/>
<dbReference type="InterPro" id="IPR003697">
    <property type="entry name" value="Maf-like"/>
</dbReference>
<dbReference type="Proteomes" id="UP000322214">
    <property type="component" value="Chromosome"/>
</dbReference>
<proteinExistence type="inferred from homology"/>
<feature type="active site" description="Proton acceptor" evidence="4">
    <location>
        <position position="72"/>
    </location>
</feature>
<dbReference type="OrthoDB" id="9807767at2"/>
<organism evidence="5 6">
    <name type="scientific">Mariniblastus fucicola</name>
    <dbReference type="NCBI Taxonomy" id="980251"/>
    <lineage>
        <taxon>Bacteria</taxon>
        <taxon>Pseudomonadati</taxon>
        <taxon>Planctomycetota</taxon>
        <taxon>Planctomycetia</taxon>
        <taxon>Pirellulales</taxon>
        <taxon>Pirellulaceae</taxon>
        <taxon>Mariniblastus</taxon>
    </lineage>
</organism>
<dbReference type="GO" id="GO:0005737">
    <property type="term" value="C:cytoplasm"/>
    <property type="evidence" value="ECO:0007669"/>
    <property type="project" value="UniProtKB-SubCell"/>
</dbReference>
<comment type="similarity">
    <text evidence="4">Belongs to the Maf family. YhdE subfamily.</text>
</comment>
<dbReference type="GO" id="GO:0036218">
    <property type="term" value="F:dTTP diphosphatase activity"/>
    <property type="evidence" value="ECO:0007669"/>
    <property type="project" value="RHEA"/>
</dbReference>
<comment type="function">
    <text evidence="4">Nucleoside triphosphate pyrophosphatase that hydrolyzes dTTP and UTP. May have a dual role in cell division arrest and in preventing the incorporation of modified nucleotides into cellular nucleic acids.</text>
</comment>
<reference evidence="5 6" key="1">
    <citation type="submission" date="2019-08" db="EMBL/GenBank/DDBJ databases">
        <title>Deep-cultivation of Planctomycetes and their phenomic and genomic characterization uncovers novel biology.</title>
        <authorList>
            <person name="Wiegand S."/>
            <person name="Jogler M."/>
            <person name="Boedeker C."/>
            <person name="Pinto D."/>
            <person name="Vollmers J."/>
            <person name="Rivas-Marin E."/>
            <person name="Kohn T."/>
            <person name="Peeters S.H."/>
            <person name="Heuer A."/>
            <person name="Rast P."/>
            <person name="Oberbeckmann S."/>
            <person name="Bunk B."/>
            <person name="Jeske O."/>
            <person name="Meyerdierks A."/>
            <person name="Storesund J.E."/>
            <person name="Kallscheuer N."/>
            <person name="Luecker S."/>
            <person name="Lage O.M."/>
            <person name="Pohl T."/>
            <person name="Merkel B.J."/>
            <person name="Hornburger P."/>
            <person name="Mueller R.-W."/>
            <person name="Bruemmer F."/>
            <person name="Labrenz M."/>
            <person name="Spormann A.M."/>
            <person name="Op den Camp H."/>
            <person name="Overmann J."/>
            <person name="Amann R."/>
            <person name="Jetten M.S.M."/>
            <person name="Mascher T."/>
            <person name="Medema M.H."/>
            <person name="Devos D.P."/>
            <person name="Kaster A.-K."/>
            <person name="Ovreas L."/>
            <person name="Rohde M."/>
            <person name="Galperin M.Y."/>
            <person name="Jogler C."/>
        </authorList>
    </citation>
    <scope>NUCLEOTIDE SEQUENCE [LARGE SCALE GENOMIC DNA]</scope>
    <source>
        <strain evidence="5 6">FC18</strain>
    </source>
</reference>
<evidence type="ECO:0000313" key="6">
    <source>
        <dbReference type="Proteomes" id="UP000322214"/>
    </source>
</evidence>
<dbReference type="PANTHER" id="PTHR43213">
    <property type="entry name" value="BIFUNCTIONAL DTTP/UTP PYROPHOSPHATASE/METHYLTRANSFERASE PROTEIN-RELATED"/>
    <property type="match status" value="1"/>
</dbReference>
<comment type="subcellular location">
    <subcellularLocation>
        <location evidence="4">Cytoplasm</location>
    </subcellularLocation>
</comment>
<dbReference type="NCBIfam" id="TIGR00172">
    <property type="entry name" value="maf"/>
    <property type="match status" value="1"/>
</dbReference>
<dbReference type="RefSeq" id="WP_075081815.1">
    <property type="nucleotide sequence ID" value="NZ_CP042912.1"/>
</dbReference>
<dbReference type="SUPFAM" id="SSF52972">
    <property type="entry name" value="ITPase-like"/>
    <property type="match status" value="1"/>
</dbReference>
<comment type="cofactor">
    <cofactor evidence="1 4">
        <name>a divalent metal cation</name>
        <dbReference type="ChEBI" id="CHEBI:60240"/>
    </cofactor>
</comment>
<dbReference type="GO" id="GO:0009117">
    <property type="term" value="P:nucleotide metabolic process"/>
    <property type="evidence" value="ECO:0007669"/>
    <property type="project" value="UniProtKB-KW"/>
</dbReference>
<dbReference type="EMBL" id="CP042912">
    <property type="protein sequence ID" value="QEG21169.1"/>
    <property type="molecule type" value="Genomic_DNA"/>
</dbReference>
<feature type="site" description="Important for substrate specificity" evidence="4">
    <location>
        <position position="13"/>
    </location>
</feature>
<accession>A0A5B9P6K2</accession>
<gene>
    <name evidence="5" type="primary">yhdE</name>
    <name evidence="5" type="ORF">MFFC18_10230</name>
</gene>
<evidence type="ECO:0000256" key="3">
    <source>
        <dbReference type="ARBA" id="ARBA00023080"/>
    </source>
</evidence>
<evidence type="ECO:0000256" key="4">
    <source>
        <dbReference type="HAMAP-Rule" id="MF_00528"/>
    </source>
</evidence>
<dbReference type="CDD" id="cd00555">
    <property type="entry name" value="Maf"/>
    <property type="match status" value="1"/>
</dbReference>
<evidence type="ECO:0000313" key="5">
    <source>
        <dbReference type="EMBL" id="QEG21169.1"/>
    </source>
</evidence>
<keyword evidence="4" id="KW-0963">Cytoplasm</keyword>
<feature type="site" description="Important for substrate specificity" evidence="4">
    <location>
        <position position="157"/>
    </location>
</feature>
<dbReference type="Gene3D" id="3.90.950.10">
    <property type="match status" value="1"/>
</dbReference>
<keyword evidence="6" id="KW-1185">Reference proteome</keyword>
<dbReference type="Pfam" id="PF02545">
    <property type="entry name" value="Maf"/>
    <property type="match status" value="1"/>
</dbReference>
<dbReference type="PANTHER" id="PTHR43213:SF5">
    <property type="entry name" value="BIFUNCTIONAL DTTP_UTP PYROPHOSPHATASE_METHYLTRANSFERASE PROTEIN-RELATED"/>
    <property type="match status" value="1"/>
</dbReference>
<evidence type="ECO:0000256" key="1">
    <source>
        <dbReference type="ARBA" id="ARBA00001968"/>
    </source>
</evidence>
<protein>
    <recommendedName>
        <fullName evidence="4">dTTP/UTP pyrophosphatase</fullName>
        <shortName evidence="4">dTTPase/UTPase</shortName>
        <ecNumber evidence="4">3.6.1.9</ecNumber>
    </recommendedName>
    <alternativeName>
        <fullName evidence="4">Nucleoside triphosphate pyrophosphatase</fullName>
    </alternativeName>
    <alternativeName>
        <fullName evidence="4">Nucleotide pyrophosphatase</fullName>
        <shortName evidence="4">Nucleotide PPase</shortName>
    </alternativeName>
</protein>
<sequence>MNHELILASQSPRRKQLLTDAGYSFTVDAPDDSVERGMCSNCSPEELVVESAFLKAAAIAKRHEAGLILAADTVAVCGSETLGKPVDRDHAEKMLRMMSGKRHRVLTGVCMRIAGTSQIKTWLEQTTLVMSDLEDEQLQGFLDSDQWIGKAGAFGYQDGLDWVRIVEGLASTVVGLPVEKLPEWIREVEAS</sequence>
<dbReference type="AlphaFoldDB" id="A0A5B9P6K2"/>
<dbReference type="HAMAP" id="MF_00528">
    <property type="entry name" value="Maf"/>
    <property type="match status" value="1"/>
</dbReference>